<dbReference type="PANTHER" id="PTHR31528">
    <property type="entry name" value="4-AMINO-5-HYDROXYMETHYL-2-METHYLPYRIMIDINE PHOSPHATE SYNTHASE THI11-RELATED"/>
    <property type="match status" value="1"/>
</dbReference>
<dbReference type="PANTHER" id="PTHR31528:SF3">
    <property type="entry name" value="THIAMINE BIOSYNTHESIS PROTEIN HI_0357-RELATED"/>
    <property type="match status" value="1"/>
</dbReference>
<name>A0ABW3PPR3_9LACO</name>
<comment type="caution">
    <text evidence="2">The sequence shown here is derived from an EMBL/GenBank/DDBJ whole genome shotgun (WGS) entry which is preliminary data.</text>
</comment>
<proteinExistence type="predicted"/>
<dbReference type="Gene3D" id="3.40.190.10">
    <property type="entry name" value="Periplasmic binding protein-like II"/>
    <property type="match status" value="2"/>
</dbReference>
<sequence length="305" mass="35543">MSSNVRLALEWIPNTNHTGFYVAMENGYYADENLDVSLFMPNNHGDGREWLLNGQTEFAITEQMSLSDIFLKNKQAPLVAIAAMQDHNLSGLLTNHSINRPKDLTKGIYATFGYPTEQAIVRDTVNADGGDFKQTKIVTNNMIFDPVQDLADNKYNGILVYHHWEGVMAKQSHNKEKYHFYYVKDYVPEFDYYTPVIATNRNYLNEHGDIVRRFLKATRKGFEFAEAFPNEAAQTLMRYVPDRRLQEKLVVSSQEEISQHYRSKNGIWGKIDEHRWRAFYHWLNKQSMGEEIPEYIGFTNKYLDI</sequence>
<keyword evidence="3" id="KW-1185">Reference proteome</keyword>
<evidence type="ECO:0000313" key="3">
    <source>
        <dbReference type="Proteomes" id="UP001597156"/>
    </source>
</evidence>
<dbReference type="InterPro" id="IPR027939">
    <property type="entry name" value="NMT1/THI5"/>
</dbReference>
<protein>
    <submittedName>
        <fullName evidence="2">ABC transporter substrate-binding protein</fullName>
    </submittedName>
</protein>
<dbReference type="InterPro" id="IPR015168">
    <property type="entry name" value="SsuA/THI5"/>
</dbReference>
<dbReference type="Proteomes" id="UP001597156">
    <property type="component" value="Unassembled WGS sequence"/>
</dbReference>
<organism evidence="2 3">
    <name type="scientific">Lentilactobacillus raoultii</name>
    <dbReference type="NCBI Taxonomy" id="1987503"/>
    <lineage>
        <taxon>Bacteria</taxon>
        <taxon>Bacillati</taxon>
        <taxon>Bacillota</taxon>
        <taxon>Bacilli</taxon>
        <taxon>Lactobacillales</taxon>
        <taxon>Lactobacillaceae</taxon>
        <taxon>Lentilactobacillus</taxon>
    </lineage>
</organism>
<evidence type="ECO:0000313" key="2">
    <source>
        <dbReference type="EMBL" id="MFD1125431.1"/>
    </source>
</evidence>
<feature type="domain" description="SsuA/THI5-like" evidence="1">
    <location>
        <begin position="14"/>
        <end position="232"/>
    </location>
</feature>
<accession>A0ABW3PPR3</accession>
<dbReference type="SUPFAM" id="SSF53850">
    <property type="entry name" value="Periplasmic binding protein-like II"/>
    <property type="match status" value="1"/>
</dbReference>
<dbReference type="Pfam" id="PF09084">
    <property type="entry name" value="NMT1"/>
    <property type="match status" value="1"/>
</dbReference>
<evidence type="ECO:0000259" key="1">
    <source>
        <dbReference type="Pfam" id="PF09084"/>
    </source>
</evidence>
<reference evidence="3" key="1">
    <citation type="journal article" date="2019" name="Int. J. Syst. Evol. Microbiol.">
        <title>The Global Catalogue of Microorganisms (GCM) 10K type strain sequencing project: providing services to taxonomists for standard genome sequencing and annotation.</title>
        <authorList>
            <consortium name="The Broad Institute Genomics Platform"/>
            <consortium name="The Broad Institute Genome Sequencing Center for Infectious Disease"/>
            <person name="Wu L."/>
            <person name="Ma J."/>
        </authorList>
    </citation>
    <scope>NUCLEOTIDE SEQUENCE [LARGE SCALE GENOMIC DNA]</scope>
    <source>
        <strain evidence="3">CCUG 71848</strain>
    </source>
</reference>
<dbReference type="EMBL" id="JBHTLH010000028">
    <property type="protein sequence ID" value="MFD1125431.1"/>
    <property type="molecule type" value="Genomic_DNA"/>
</dbReference>
<gene>
    <name evidence="2" type="ORF">ACFQ22_08705</name>
</gene>
<dbReference type="RefSeq" id="WP_121978983.1">
    <property type="nucleotide sequence ID" value="NZ_JBHTLH010000028.1"/>
</dbReference>